<name>A0A2N3HNT4_9FLAO</name>
<organism evidence="1 2">
    <name type="scientific">Confluentibacter flavum</name>
    <dbReference type="NCBI Taxonomy" id="1909700"/>
    <lineage>
        <taxon>Bacteria</taxon>
        <taxon>Pseudomonadati</taxon>
        <taxon>Bacteroidota</taxon>
        <taxon>Flavobacteriia</taxon>
        <taxon>Flavobacteriales</taxon>
        <taxon>Flavobacteriaceae</taxon>
        <taxon>Confluentibacter</taxon>
    </lineage>
</organism>
<dbReference type="SUPFAM" id="SSF52540">
    <property type="entry name" value="P-loop containing nucleoside triphosphate hydrolases"/>
    <property type="match status" value="1"/>
</dbReference>
<dbReference type="Proteomes" id="UP000233435">
    <property type="component" value="Unassembled WGS sequence"/>
</dbReference>
<dbReference type="OrthoDB" id="1249303at2"/>
<protein>
    <submittedName>
        <fullName evidence="1">Uncharacterized protein</fullName>
    </submittedName>
</protein>
<dbReference type="AlphaFoldDB" id="A0A2N3HNT4"/>
<accession>A0A2N3HNT4</accession>
<gene>
    <name evidence="1" type="ORF">CSW08_02230</name>
</gene>
<sequence length="76" mass="8720">MGGDKIIYHSEYKDVSDFVFSKFKQQLNKDHIICIYVSGESGCGKTSLAYALQEDIENTLGLKGFLFHLDDYYRQS</sequence>
<reference evidence="1 2" key="1">
    <citation type="submission" date="2017-12" db="EMBL/GenBank/DDBJ databases">
        <title>Confluentibacter flavum sp. nov., isolated from the saline lake.</title>
        <authorList>
            <person name="Yu L."/>
        </authorList>
    </citation>
    <scope>NUCLEOTIDE SEQUENCE [LARGE SCALE GENOMIC DNA]</scope>
    <source>
        <strain evidence="1 2">3B</strain>
    </source>
</reference>
<evidence type="ECO:0000313" key="2">
    <source>
        <dbReference type="Proteomes" id="UP000233435"/>
    </source>
</evidence>
<dbReference type="Gene3D" id="3.40.50.300">
    <property type="entry name" value="P-loop containing nucleotide triphosphate hydrolases"/>
    <property type="match status" value="1"/>
</dbReference>
<proteinExistence type="predicted"/>
<dbReference type="EMBL" id="PJEO01000011">
    <property type="protein sequence ID" value="PKQ46597.1"/>
    <property type="molecule type" value="Genomic_DNA"/>
</dbReference>
<evidence type="ECO:0000313" key="1">
    <source>
        <dbReference type="EMBL" id="PKQ46597.1"/>
    </source>
</evidence>
<comment type="caution">
    <text evidence="1">The sequence shown here is derived from an EMBL/GenBank/DDBJ whole genome shotgun (WGS) entry which is preliminary data.</text>
</comment>
<keyword evidence="2" id="KW-1185">Reference proteome</keyword>
<dbReference type="InterPro" id="IPR027417">
    <property type="entry name" value="P-loop_NTPase"/>
</dbReference>
<dbReference type="RefSeq" id="WP_106658278.1">
    <property type="nucleotide sequence ID" value="NZ_PJEO01000011.1"/>
</dbReference>